<keyword evidence="1" id="KW-0812">Transmembrane</keyword>
<feature type="transmembrane region" description="Helical" evidence="1">
    <location>
        <begin position="6"/>
        <end position="27"/>
    </location>
</feature>
<dbReference type="EMBL" id="GGFM01008680">
    <property type="protein sequence ID" value="MBW29431.1"/>
    <property type="molecule type" value="Transcribed_RNA"/>
</dbReference>
<evidence type="ECO:0000313" key="2">
    <source>
        <dbReference type="EMBL" id="MBW29431.1"/>
    </source>
</evidence>
<keyword evidence="1" id="KW-1133">Transmembrane helix</keyword>
<reference evidence="2" key="1">
    <citation type="submission" date="2018-01" db="EMBL/GenBank/DDBJ databases">
        <title>An insight into the sialome of Amazonian anophelines.</title>
        <authorList>
            <person name="Ribeiro J.M."/>
            <person name="Scarpassa V."/>
            <person name="Calvo E."/>
        </authorList>
    </citation>
    <scope>NUCLEOTIDE SEQUENCE</scope>
    <source>
        <tissue evidence="2">Salivary glands</tissue>
    </source>
</reference>
<name>A0A2M3ZLL6_9DIPT</name>
<dbReference type="AlphaFoldDB" id="A0A2M3ZLL6"/>
<accession>A0A2M3ZLL6</accession>
<sequence>MGKATIHIALYIVCVCLSINLGIQIRVKFHVAKLRKKQSLHSIAIRSSYHAILARETHYFTQNTGHNSQVRVTCLNRSKKKSYQFLNTQRVRGMCIYIICICIYI</sequence>
<protein>
    <submittedName>
        <fullName evidence="2">Uncharacterized protein</fullName>
    </submittedName>
</protein>
<proteinExistence type="predicted"/>
<organism evidence="2">
    <name type="scientific">Anopheles braziliensis</name>
    <dbReference type="NCBI Taxonomy" id="58242"/>
    <lineage>
        <taxon>Eukaryota</taxon>
        <taxon>Metazoa</taxon>
        <taxon>Ecdysozoa</taxon>
        <taxon>Arthropoda</taxon>
        <taxon>Hexapoda</taxon>
        <taxon>Insecta</taxon>
        <taxon>Pterygota</taxon>
        <taxon>Neoptera</taxon>
        <taxon>Endopterygota</taxon>
        <taxon>Diptera</taxon>
        <taxon>Nematocera</taxon>
        <taxon>Culicoidea</taxon>
        <taxon>Culicidae</taxon>
        <taxon>Anophelinae</taxon>
        <taxon>Anopheles</taxon>
    </lineage>
</organism>
<keyword evidence="1" id="KW-0472">Membrane</keyword>
<evidence type="ECO:0000256" key="1">
    <source>
        <dbReference type="SAM" id="Phobius"/>
    </source>
</evidence>